<comment type="catalytic activity">
    <reaction evidence="1">
        <text>ATP + protein L-histidine = ADP + protein N-phospho-L-histidine.</text>
        <dbReference type="EC" id="2.7.13.3"/>
    </reaction>
</comment>
<reference evidence="6" key="1">
    <citation type="journal article" date="2015" name="Nature">
        <title>Complex archaea that bridge the gap between prokaryotes and eukaryotes.</title>
        <authorList>
            <person name="Spang A."/>
            <person name="Saw J.H."/>
            <person name="Jorgensen S.L."/>
            <person name="Zaremba-Niedzwiedzka K."/>
            <person name="Martijn J."/>
            <person name="Lind A.E."/>
            <person name="van Eijk R."/>
            <person name="Schleper C."/>
            <person name="Guy L."/>
            <person name="Ettema T.J."/>
        </authorList>
    </citation>
    <scope>NUCLEOTIDE SEQUENCE</scope>
</reference>
<keyword evidence="4" id="KW-0418">Kinase</keyword>
<dbReference type="PANTHER" id="PTHR43047">
    <property type="entry name" value="TWO-COMPONENT HISTIDINE PROTEIN KINASE"/>
    <property type="match status" value="1"/>
</dbReference>
<dbReference type="InterPro" id="IPR005467">
    <property type="entry name" value="His_kinase_dom"/>
</dbReference>
<dbReference type="GO" id="GO:0005886">
    <property type="term" value="C:plasma membrane"/>
    <property type="evidence" value="ECO:0007669"/>
    <property type="project" value="TreeGrafter"/>
</dbReference>
<evidence type="ECO:0000259" key="5">
    <source>
        <dbReference type="PROSITE" id="PS50109"/>
    </source>
</evidence>
<sequence>MNYLAHNRHLLITLDLPDEIQADIDSLRFRQVITNIISNAIKNTPKEGEIFIHIIEDADKIDILIRDTGVGLTKQEQEKLFGKFGKIERYGMDLDVDIEGCGLGLYISKEIIKLHKGQILVESEGRNKGSTFTIRLFK</sequence>
<keyword evidence="3" id="KW-0808">Transferase</keyword>
<evidence type="ECO:0000256" key="3">
    <source>
        <dbReference type="ARBA" id="ARBA00022679"/>
    </source>
</evidence>
<dbReference type="EMBL" id="LAZR01020881">
    <property type="protein sequence ID" value="KKL87263.1"/>
    <property type="molecule type" value="Genomic_DNA"/>
</dbReference>
<name>A0A0F9FLZ4_9ZZZZ</name>
<feature type="domain" description="Histidine kinase" evidence="5">
    <location>
        <begin position="1"/>
        <end position="138"/>
    </location>
</feature>
<dbReference type="SMART" id="SM00387">
    <property type="entry name" value="HATPase_c"/>
    <property type="match status" value="1"/>
</dbReference>
<dbReference type="InterPro" id="IPR003594">
    <property type="entry name" value="HATPase_dom"/>
</dbReference>
<organism evidence="6">
    <name type="scientific">marine sediment metagenome</name>
    <dbReference type="NCBI Taxonomy" id="412755"/>
    <lineage>
        <taxon>unclassified sequences</taxon>
        <taxon>metagenomes</taxon>
        <taxon>ecological metagenomes</taxon>
    </lineage>
</organism>
<dbReference type="SUPFAM" id="SSF55874">
    <property type="entry name" value="ATPase domain of HSP90 chaperone/DNA topoisomerase II/histidine kinase"/>
    <property type="match status" value="1"/>
</dbReference>
<protein>
    <recommendedName>
        <fullName evidence="2">histidine kinase</fullName>
        <ecNumber evidence="2">2.7.13.3</ecNumber>
    </recommendedName>
</protein>
<dbReference type="Pfam" id="PF02518">
    <property type="entry name" value="HATPase_c"/>
    <property type="match status" value="1"/>
</dbReference>
<dbReference type="PANTHER" id="PTHR43047:SF72">
    <property type="entry name" value="OSMOSENSING HISTIDINE PROTEIN KINASE SLN1"/>
    <property type="match status" value="1"/>
</dbReference>
<evidence type="ECO:0000313" key="6">
    <source>
        <dbReference type="EMBL" id="KKL87263.1"/>
    </source>
</evidence>
<evidence type="ECO:0000256" key="4">
    <source>
        <dbReference type="ARBA" id="ARBA00022777"/>
    </source>
</evidence>
<evidence type="ECO:0000256" key="2">
    <source>
        <dbReference type="ARBA" id="ARBA00012438"/>
    </source>
</evidence>
<dbReference type="EC" id="2.7.13.3" evidence="2"/>
<dbReference type="GO" id="GO:0000155">
    <property type="term" value="F:phosphorelay sensor kinase activity"/>
    <property type="evidence" value="ECO:0007669"/>
    <property type="project" value="TreeGrafter"/>
</dbReference>
<dbReference type="InterPro" id="IPR004358">
    <property type="entry name" value="Sig_transdc_His_kin-like_C"/>
</dbReference>
<dbReference type="GO" id="GO:0009927">
    <property type="term" value="F:histidine phosphotransfer kinase activity"/>
    <property type="evidence" value="ECO:0007669"/>
    <property type="project" value="TreeGrafter"/>
</dbReference>
<dbReference type="AlphaFoldDB" id="A0A0F9FLZ4"/>
<dbReference type="PROSITE" id="PS50109">
    <property type="entry name" value="HIS_KIN"/>
    <property type="match status" value="1"/>
</dbReference>
<dbReference type="Gene3D" id="3.30.565.10">
    <property type="entry name" value="Histidine kinase-like ATPase, C-terminal domain"/>
    <property type="match status" value="1"/>
</dbReference>
<comment type="caution">
    <text evidence="6">The sequence shown here is derived from an EMBL/GenBank/DDBJ whole genome shotgun (WGS) entry which is preliminary data.</text>
</comment>
<proteinExistence type="predicted"/>
<dbReference type="PRINTS" id="PR00344">
    <property type="entry name" value="BCTRLSENSOR"/>
</dbReference>
<accession>A0A0F9FLZ4</accession>
<gene>
    <name evidence="6" type="ORF">LCGC14_1936460</name>
</gene>
<dbReference type="InterPro" id="IPR036890">
    <property type="entry name" value="HATPase_C_sf"/>
</dbReference>
<evidence type="ECO:0000256" key="1">
    <source>
        <dbReference type="ARBA" id="ARBA00000085"/>
    </source>
</evidence>